<dbReference type="EMBL" id="CAVLGL010000089">
    <property type="protein sequence ID" value="CAK1593729.1"/>
    <property type="molecule type" value="Genomic_DNA"/>
</dbReference>
<dbReference type="Proteomes" id="UP001314205">
    <property type="component" value="Unassembled WGS sequence"/>
</dbReference>
<keyword evidence="2" id="KW-1185">Reference proteome</keyword>
<comment type="caution">
    <text evidence="1">The sequence shown here is derived from an EMBL/GenBank/DDBJ whole genome shotgun (WGS) entry which is preliminary data.</text>
</comment>
<name>A0AAV1LFC3_9NEOP</name>
<evidence type="ECO:0008006" key="3">
    <source>
        <dbReference type="Google" id="ProtNLM"/>
    </source>
</evidence>
<proteinExistence type="predicted"/>
<dbReference type="AlphaFoldDB" id="A0AAV1LFC3"/>
<evidence type="ECO:0000313" key="1">
    <source>
        <dbReference type="EMBL" id="CAK1593729.1"/>
    </source>
</evidence>
<evidence type="ECO:0000313" key="2">
    <source>
        <dbReference type="Proteomes" id="UP001314205"/>
    </source>
</evidence>
<dbReference type="SUPFAM" id="SSF53098">
    <property type="entry name" value="Ribonuclease H-like"/>
    <property type="match status" value="1"/>
</dbReference>
<gene>
    <name evidence="1" type="ORF">PARMNEM_LOCUS13475</name>
</gene>
<organism evidence="1 2">
    <name type="scientific">Parnassius mnemosyne</name>
    <name type="common">clouded apollo</name>
    <dbReference type="NCBI Taxonomy" id="213953"/>
    <lineage>
        <taxon>Eukaryota</taxon>
        <taxon>Metazoa</taxon>
        <taxon>Ecdysozoa</taxon>
        <taxon>Arthropoda</taxon>
        <taxon>Hexapoda</taxon>
        <taxon>Insecta</taxon>
        <taxon>Pterygota</taxon>
        <taxon>Neoptera</taxon>
        <taxon>Endopterygota</taxon>
        <taxon>Lepidoptera</taxon>
        <taxon>Glossata</taxon>
        <taxon>Ditrysia</taxon>
        <taxon>Papilionoidea</taxon>
        <taxon>Papilionidae</taxon>
        <taxon>Parnassiinae</taxon>
        <taxon>Parnassini</taxon>
        <taxon>Parnassius</taxon>
        <taxon>Driopa</taxon>
    </lineage>
</organism>
<sequence length="129" mass="14617">MVIDETYLLATILDTRFKKRNFSTSVVAETARSVLNAAVDDREAVRPTRPSEVPQPSTSTGIWLACQEIIEKAEMEEPISIFSGDSQTKNEIDAYLKLPNLSPTADPLVFWRENVHFPRLKKLAQNIFH</sequence>
<dbReference type="InterPro" id="IPR012337">
    <property type="entry name" value="RNaseH-like_sf"/>
</dbReference>
<accession>A0AAV1LFC3</accession>
<protein>
    <recommendedName>
        <fullName evidence="3">HAT C-terminal dimerisation domain-containing protein</fullName>
    </recommendedName>
</protein>
<reference evidence="1 2" key="1">
    <citation type="submission" date="2023-11" db="EMBL/GenBank/DDBJ databases">
        <authorList>
            <person name="Hedman E."/>
            <person name="Englund M."/>
            <person name="Stromberg M."/>
            <person name="Nyberg Akerstrom W."/>
            <person name="Nylinder S."/>
            <person name="Jareborg N."/>
            <person name="Kallberg Y."/>
            <person name="Kronander E."/>
        </authorList>
    </citation>
    <scope>NUCLEOTIDE SEQUENCE [LARGE SCALE GENOMIC DNA]</scope>
</reference>